<feature type="domain" description="CFAP74 fourth Ig-like" evidence="14">
    <location>
        <begin position="937"/>
        <end position="1031"/>
    </location>
</feature>
<evidence type="ECO:0000256" key="9">
    <source>
        <dbReference type="ARBA" id="ARBA00061572"/>
    </source>
</evidence>
<dbReference type="InterPro" id="IPR056310">
    <property type="entry name" value="Ig-CFAP74_4th"/>
</dbReference>
<dbReference type="Pfam" id="PF24778">
    <property type="entry name" value="Ig-CFAP74_3rd"/>
    <property type="match status" value="1"/>
</dbReference>
<dbReference type="PANTHER" id="PTHR22538">
    <property type="entry name" value="CILIA- AND FLAGELLA-ASSOCIATED PROTEIN 74"/>
    <property type="match status" value="1"/>
</dbReference>
<name>A0A9B0GWH2_ODORO</name>
<comment type="similarity">
    <text evidence="9">Belongs to the CFAP74 family.</text>
</comment>
<dbReference type="InterPro" id="IPR056307">
    <property type="entry name" value="Ig-CFAP74_3rd"/>
</dbReference>
<keyword evidence="15" id="KW-1185">Reference proteome</keyword>
<comment type="subcellular location">
    <subcellularLocation>
        <location evidence="1">Cytoplasm</location>
        <location evidence="1">Cytoskeleton</location>
        <location evidence="1">Flagellum axoneme</location>
    </subcellularLocation>
</comment>
<evidence type="ECO:0000259" key="12">
    <source>
        <dbReference type="Pfam" id="PF24770"/>
    </source>
</evidence>
<accession>A0A9B0GWH2</accession>
<keyword evidence="3" id="KW-0282">Flagellum</keyword>
<dbReference type="Pfam" id="PF24798">
    <property type="entry name" value="Ig-CFAP74_4th"/>
    <property type="match status" value="1"/>
</dbReference>
<dbReference type="FunFam" id="2.60.40.10:FF:001883">
    <property type="entry name" value="Cilia- and flagella-associated protein 74"/>
    <property type="match status" value="1"/>
</dbReference>
<dbReference type="InterPro" id="IPR056306">
    <property type="entry name" value="Ig-CFAP74_2nd"/>
</dbReference>
<organism evidence="15 16">
    <name type="scientific">Odobenus rosmarus divergens</name>
    <name type="common">Pacific walrus</name>
    <dbReference type="NCBI Taxonomy" id="9708"/>
    <lineage>
        <taxon>Eukaryota</taxon>
        <taxon>Metazoa</taxon>
        <taxon>Chordata</taxon>
        <taxon>Craniata</taxon>
        <taxon>Vertebrata</taxon>
        <taxon>Euteleostomi</taxon>
        <taxon>Mammalia</taxon>
        <taxon>Eutheria</taxon>
        <taxon>Laurasiatheria</taxon>
        <taxon>Carnivora</taxon>
        <taxon>Caniformia</taxon>
        <taxon>Pinnipedia</taxon>
        <taxon>Odobenidae</taxon>
        <taxon>Odobenus</taxon>
    </lineage>
</organism>
<evidence type="ECO:0000256" key="5">
    <source>
        <dbReference type="ARBA" id="ARBA00023069"/>
    </source>
</evidence>
<keyword evidence="5" id="KW-0969">Cilium</keyword>
<feature type="compositionally biased region" description="Polar residues" evidence="11">
    <location>
        <begin position="694"/>
        <end position="710"/>
    </location>
</feature>
<evidence type="ECO:0000256" key="6">
    <source>
        <dbReference type="ARBA" id="ARBA00023212"/>
    </source>
</evidence>
<dbReference type="Pfam" id="PF24771">
    <property type="entry name" value="Ig_CFAP74_1st"/>
    <property type="match status" value="1"/>
</dbReference>
<evidence type="ECO:0000256" key="4">
    <source>
        <dbReference type="ARBA" id="ARBA00023054"/>
    </source>
</evidence>
<sequence>MEEDASLFPKKELLDNVPLVEDERDELEDPEFEVEFLPGEAGNSADSGCLCPEKQHNADADISKKKTAIPDGLQARHLRKTLSHLEKLREEKELFIQKTRGELCACRQRMDLITKQQASVSAEVAAEKEANNTAAVGRLQAVSRRLCTELNNERDLQSKIKALLQKSESSMWHIALRERQLKDGPKSAQEEEVAGRKRLQEQAAKEEEALEKAERNRLLRVRKSIHLQREHGLRHQKLVEDAQKNHKIAVRFLKASLRRIREQERKEERKSRAHMKRRMDAVLALKNSITANRETLRKFQAWGQAKAELAEQKAQAEKEMILAQGGDAFKHLFHQRRCQELDAQKRTFEEEQKLRKQEIVSRILKEEAEEENRKKKQSSPAKATDRLTLRDKTWRCVTDVCEGRGTAVLSCHLRDSGGAAHPKAPQLLEAISSESVQGDPGNTSWEDDTLAEPEVPGLWKEDYKPYQVPKEEVDRKTVGGTKMDKDILARTMEQVRCRATHKQVVSRCKFKGRPFNSKPKLIHFKDFDIGKVYKKKITLINATYTINYCKLVGVEDHLRDFIQIDFDPPGPMSAGMSCEVLVTFKPMINKDLEGNVSFMAQTGGFSVPLKCSTKKCALSLDKELIDFGSYVVGETTSRTITLTNIGGLGTKFKFLPASESYEMDISQSVMKISSVFTDEDKSLYDKIITSISEQQIEGNESSPTDMPSQKESGKRDTKEQEEGRPTESEGVTVTTVVTIPPNEEQTEISLGEVTEGEIGPFSSIKVPVIFTPIIPGEVQTKFKVVFKNQQCPTKCVSLTLHLQTQLYFRVVGVAIDVPVWVPKPNVDLKMCMYDRLYQDSVLVHTRSKVALRLKFEVCKELREHMELLPETGYIQAQSSYAVQLKFLPRHSLPEDAGKYFDKESRVLEAPMTIRVADQIKPVGFTVHAVVTTSDLELSPSAVDFGYCTIYEAIRTQVSLYNHSLLPQGFGFVGLPKFVDIQPNDGFGTILPLEMLHLDVIFQPTKAKEYNFELICKSEINRCFKLACRAVGVHPPLELSHYQVKFAATSLYDMSVATLYVINSHMSMNSLTHSVPRIGSEDASPVGPTSFEFLPPPDSPITISPSVGTVWPGKRCLIQVVFRPVLPSKLMHQEASQALTKPVELRKDTATQRKDLRRQSSTLRLQNQDRLLRTSTTPITQLCEQDFKFSSSECQAAQATRARSFQGKFDKFVVPCVVASGDTKDRKGTEPLSFSPHNTLYLELWCPAVAPSIVVTSNKGKTISNFGDIAVGHHGIKKVSIQNISAEDLAVEFSMLNPNGPFVLLNPTSKLLAGETHVLTLSFSPHESILAQETLDIITKRGTLSLTLLGTGVASMITCSIEGNTLDMGYVIARESVSSSFKVKHITGGLLQNCSTLPIKFSLQLDSLSRSKSEDQQRLPQFLASRAQRTEVVGTQNNSGQSVFSVIPVKGIMDPGKAQDFTVTFSPDHESLYFSDRLQIVLFEKKLSHQILLKGAAREHMMFVEGGDPLDVPVESLTVIPTYDPERREEAEELKPILVTLDYIQLDTDTPAPPATRELQVGCIRTTQLSPKKVTTALPRPTQPLCSNPCLDSLGPSQPCPLIDMGVSSSSVPQTVEFSLDSGTSLQHKGFTIEPSRGSVERGQTKTISISWMPPADFDPDHPLMVSALLQLKGDVKETYKVLFVAQVVTSP</sequence>
<evidence type="ECO:0000256" key="7">
    <source>
        <dbReference type="ARBA" id="ARBA00023273"/>
    </source>
</evidence>
<comment type="function">
    <text evidence="8">As part of the central apparatus of the cilium axoneme may play a role in cilium movement. May play an important role in sperm architecture and function.</text>
</comment>
<dbReference type="PANTHER" id="PTHR22538:SF0">
    <property type="entry name" value="CILIA- AND FLAGELLA-ASSOCIATED PROTEIN 74"/>
    <property type="match status" value="1"/>
</dbReference>
<evidence type="ECO:0000256" key="10">
    <source>
        <dbReference type="ARBA" id="ARBA00074511"/>
    </source>
</evidence>
<dbReference type="Proteomes" id="UP000245340">
    <property type="component" value="Unplaced"/>
</dbReference>
<evidence type="ECO:0000313" key="16">
    <source>
        <dbReference type="RefSeq" id="XP_004407478.1"/>
    </source>
</evidence>
<reference evidence="16" key="1">
    <citation type="submission" date="2025-08" db="UniProtKB">
        <authorList>
            <consortium name="RefSeq"/>
        </authorList>
    </citation>
    <scope>IDENTIFICATION</scope>
</reference>
<evidence type="ECO:0000313" key="15">
    <source>
        <dbReference type="Proteomes" id="UP000245340"/>
    </source>
</evidence>
<evidence type="ECO:0000259" key="13">
    <source>
        <dbReference type="Pfam" id="PF24778"/>
    </source>
</evidence>
<feature type="region of interest" description="Disordered" evidence="11">
    <location>
        <begin position="180"/>
        <end position="208"/>
    </location>
</feature>
<evidence type="ECO:0000256" key="8">
    <source>
        <dbReference type="ARBA" id="ARBA00053123"/>
    </source>
</evidence>
<keyword evidence="6" id="KW-0206">Cytoskeleton</keyword>
<dbReference type="RefSeq" id="XP_004407478.1">
    <property type="nucleotide sequence ID" value="XM_004407421.1"/>
</dbReference>
<feature type="domain" description="CFAP74 third Ig-like" evidence="13">
    <location>
        <begin position="819"/>
        <end position="931"/>
    </location>
</feature>
<dbReference type="Gene3D" id="2.60.40.10">
    <property type="entry name" value="Immunoglobulins"/>
    <property type="match status" value="4"/>
</dbReference>
<evidence type="ECO:0000256" key="11">
    <source>
        <dbReference type="SAM" id="MobiDB-lite"/>
    </source>
</evidence>
<feature type="region of interest" description="Disordered" evidence="11">
    <location>
        <begin position="694"/>
        <end position="733"/>
    </location>
</feature>
<feature type="domain" description="CFAP74 second Ig-like" evidence="12">
    <location>
        <begin position="618"/>
        <end position="817"/>
    </location>
</feature>
<protein>
    <recommendedName>
        <fullName evidence="10">Cilia- and flagella-associated protein 74</fullName>
    </recommendedName>
</protein>
<evidence type="ECO:0000256" key="2">
    <source>
        <dbReference type="ARBA" id="ARBA00022490"/>
    </source>
</evidence>
<keyword evidence="4" id="KW-0175">Coiled coil</keyword>
<evidence type="ECO:0000259" key="14">
    <source>
        <dbReference type="Pfam" id="PF24798"/>
    </source>
</evidence>
<keyword evidence="7" id="KW-0966">Cell projection</keyword>
<feature type="compositionally biased region" description="Basic and acidic residues" evidence="11">
    <location>
        <begin position="711"/>
        <end position="727"/>
    </location>
</feature>
<evidence type="ECO:0000256" key="1">
    <source>
        <dbReference type="ARBA" id="ARBA00004611"/>
    </source>
</evidence>
<keyword evidence="2" id="KW-0963">Cytoplasm</keyword>
<dbReference type="Pfam" id="PF24770">
    <property type="entry name" value="Ig-CFAP74_2"/>
    <property type="match status" value="1"/>
</dbReference>
<proteinExistence type="inferred from homology"/>
<gene>
    <name evidence="16" type="primary">LOC101370236</name>
</gene>
<evidence type="ECO:0000256" key="3">
    <source>
        <dbReference type="ARBA" id="ARBA00022846"/>
    </source>
</evidence>
<dbReference type="InterPro" id="IPR013783">
    <property type="entry name" value="Ig-like_fold"/>
</dbReference>